<organism evidence="2 3">
    <name type="scientific">Desulfonema ishimotonii</name>
    <dbReference type="NCBI Taxonomy" id="45657"/>
    <lineage>
        <taxon>Bacteria</taxon>
        <taxon>Pseudomonadati</taxon>
        <taxon>Thermodesulfobacteriota</taxon>
        <taxon>Desulfobacteria</taxon>
        <taxon>Desulfobacterales</taxon>
        <taxon>Desulfococcaceae</taxon>
        <taxon>Desulfonema</taxon>
    </lineage>
</organism>
<keyword evidence="1" id="KW-0472">Membrane</keyword>
<reference evidence="3" key="2">
    <citation type="submission" date="2019-01" db="EMBL/GenBank/DDBJ databases">
        <title>Genome sequence of Desulfonema ishimotonii strain Tokyo 01.</title>
        <authorList>
            <person name="Fukui M."/>
        </authorList>
    </citation>
    <scope>NUCLEOTIDE SEQUENCE [LARGE SCALE GENOMIC DNA]</scope>
    <source>
        <strain evidence="3">Tokyo 01</strain>
    </source>
</reference>
<dbReference type="AlphaFoldDB" id="A0A401G1L9"/>
<evidence type="ECO:0000313" key="3">
    <source>
        <dbReference type="Proteomes" id="UP000288096"/>
    </source>
</evidence>
<gene>
    <name evidence="2" type="ORF">DENIS_4094</name>
</gene>
<keyword evidence="3" id="KW-1185">Reference proteome</keyword>
<sequence length="42" mass="4641">MSQVLSIFSVGLMGVFLCMALLYGSMRFTALVIDALARKEEK</sequence>
<accession>A0A401G1L9</accession>
<dbReference type="Proteomes" id="UP000288096">
    <property type="component" value="Unassembled WGS sequence"/>
</dbReference>
<dbReference type="EMBL" id="BEXT01000001">
    <property type="protein sequence ID" value="GBC63105.1"/>
    <property type="molecule type" value="Genomic_DNA"/>
</dbReference>
<protein>
    <submittedName>
        <fullName evidence="2">Uncharacterized protein</fullName>
    </submittedName>
</protein>
<dbReference type="RefSeq" id="WP_269433961.1">
    <property type="nucleotide sequence ID" value="NZ_BEXT01000001.1"/>
</dbReference>
<feature type="transmembrane region" description="Helical" evidence="1">
    <location>
        <begin position="6"/>
        <end position="24"/>
    </location>
</feature>
<keyword evidence="1" id="KW-1133">Transmembrane helix</keyword>
<evidence type="ECO:0000256" key="1">
    <source>
        <dbReference type="SAM" id="Phobius"/>
    </source>
</evidence>
<keyword evidence="1" id="KW-0812">Transmembrane</keyword>
<name>A0A401G1L9_9BACT</name>
<reference evidence="3" key="1">
    <citation type="submission" date="2017-11" db="EMBL/GenBank/DDBJ databases">
        <authorList>
            <person name="Watanabe M."/>
            <person name="Kojima H."/>
        </authorList>
    </citation>
    <scope>NUCLEOTIDE SEQUENCE [LARGE SCALE GENOMIC DNA]</scope>
    <source>
        <strain evidence="3">Tokyo 01</strain>
    </source>
</reference>
<evidence type="ECO:0000313" key="2">
    <source>
        <dbReference type="EMBL" id="GBC63105.1"/>
    </source>
</evidence>
<comment type="caution">
    <text evidence="2">The sequence shown here is derived from an EMBL/GenBank/DDBJ whole genome shotgun (WGS) entry which is preliminary data.</text>
</comment>
<proteinExistence type="predicted"/>